<dbReference type="InterPro" id="IPR008969">
    <property type="entry name" value="CarboxyPept-like_regulatory"/>
</dbReference>
<evidence type="ECO:0000313" key="12">
    <source>
        <dbReference type="EMBL" id="UNY97893.1"/>
    </source>
</evidence>
<dbReference type="Gene3D" id="2.40.170.20">
    <property type="entry name" value="TonB-dependent receptor, beta-barrel domain"/>
    <property type="match status" value="1"/>
</dbReference>
<evidence type="ECO:0000256" key="4">
    <source>
        <dbReference type="ARBA" id="ARBA00022692"/>
    </source>
</evidence>
<proteinExistence type="inferred from homology"/>
<evidence type="ECO:0000256" key="7">
    <source>
        <dbReference type="ARBA" id="ARBA00023237"/>
    </source>
</evidence>
<dbReference type="Gene3D" id="2.170.130.10">
    <property type="entry name" value="TonB-dependent receptor, plug domain"/>
    <property type="match status" value="1"/>
</dbReference>
<keyword evidence="13" id="KW-1185">Reference proteome</keyword>
<dbReference type="InterPro" id="IPR000531">
    <property type="entry name" value="Beta-barrel_TonB"/>
</dbReference>
<keyword evidence="2 8" id="KW-0813">Transport</keyword>
<comment type="subcellular location">
    <subcellularLocation>
        <location evidence="1 8">Cell outer membrane</location>
        <topology evidence="1 8">Multi-pass membrane protein</topology>
    </subcellularLocation>
</comment>
<dbReference type="Pfam" id="PF00593">
    <property type="entry name" value="TonB_dep_Rec_b-barrel"/>
    <property type="match status" value="1"/>
</dbReference>
<dbReference type="Pfam" id="PF07715">
    <property type="entry name" value="Plug"/>
    <property type="match status" value="1"/>
</dbReference>
<evidence type="ECO:0000256" key="3">
    <source>
        <dbReference type="ARBA" id="ARBA00022452"/>
    </source>
</evidence>
<organism evidence="12 13">
    <name type="scientific">Zhouia spongiae</name>
    <dbReference type="NCBI Taxonomy" id="2202721"/>
    <lineage>
        <taxon>Bacteria</taxon>
        <taxon>Pseudomonadati</taxon>
        <taxon>Bacteroidota</taxon>
        <taxon>Flavobacteriia</taxon>
        <taxon>Flavobacteriales</taxon>
        <taxon>Flavobacteriaceae</taxon>
        <taxon>Zhouia</taxon>
    </lineage>
</organism>
<dbReference type="SUPFAM" id="SSF49464">
    <property type="entry name" value="Carboxypeptidase regulatory domain-like"/>
    <property type="match status" value="1"/>
</dbReference>
<dbReference type="InterPro" id="IPR023997">
    <property type="entry name" value="TonB-dep_OMP_SusC/RagA_CS"/>
</dbReference>
<name>A0ABY3YL57_9FLAO</name>
<evidence type="ECO:0000256" key="9">
    <source>
        <dbReference type="RuleBase" id="RU003357"/>
    </source>
</evidence>
<accession>A0ABY3YL57</accession>
<dbReference type="InterPro" id="IPR012910">
    <property type="entry name" value="Plug_dom"/>
</dbReference>
<dbReference type="InterPro" id="IPR039426">
    <property type="entry name" value="TonB-dep_rcpt-like"/>
</dbReference>
<dbReference type="EMBL" id="CP094326">
    <property type="protein sequence ID" value="UNY97893.1"/>
    <property type="molecule type" value="Genomic_DNA"/>
</dbReference>
<evidence type="ECO:0000259" key="11">
    <source>
        <dbReference type="Pfam" id="PF07715"/>
    </source>
</evidence>
<dbReference type="InterPro" id="IPR037066">
    <property type="entry name" value="Plug_dom_sf"/>
</dbReference>
<dbReference type="Gene3D" id="2.60.40.1120">
    <property type="entry name" value="Carboxypeptidase-like, regulatory domain"/>
    <property type="match status" value="1"/>
</dbReference>
<feature type="domain" description="TonB-dependent receptor-like beta-barrel" evidence="10">
    <location>
        <begin position="435"/>
        <end position="794"/>
    </location>
</feature>
<evidence type="ECO:0000256" key="6">
    <source>
        <dbReference type="ARBA" id="ARBA00023136"/>
    </source>
</evidence>
<keyword evidence="7 8" id="KW-0998">Cell outer membrane</keyword>
<feature type="domain" description="TonB-dependent receptor plug" evidence="11">
    <location>
        <begin position="144"/>
        <end position="266"/>
    </location>
</feature>
<evidence type="ECO:0000259" key="10">
    <source>
        <dbReference type="Pfam" id="PF00593"/>
    </source>
</evidence>
<keyword evidence="3 8" id="KW-1134">Transmembrane beta strand</keyword>
<dbReference type="NCBIfam" id="TIGR04057">
    <property type="entry name" value="SusC_RagA_signa"/>
    <property type="match status" value="1"/>
</dbReference>
<dbReference type="RefSeq" id="WP_242936304.1">
    <property type="nucleotide sequence ID" value="NZ_CP094326.1"/>
</dbReference>
<keyword evidence="5 9" id="KW-0798">TonB box</keyword>
<evidence type="ECO:0000256" key="2">
    <source>
        <dbReference type="ARBA" id="ARBA00022448"/>
    </source>
</evidence>
<dbReference type="NCBIfam" id="TIGR04056">
    <property type="entry name" value="OMP_RagA_SusC"/>
    <property type="match status" value="1"/>
</dbReference>
<comment type="similarity">
    <text evidence="8 9">Belongs to the TonB-dependent receptor family.</text>
</comment>
<evidence type="ECO:0000256" key="5">
    <source>
        <dbReference type="ARBA" id="ARBA00023077"/>
    </source>
</evidence>
<dbReference type="PROSITE" id="PS52016">
    <property type="entry name" value="TONB_DEPENDENT_REC_3"/>
    <property type="match status" value="1"/>
</dbReference>
<evidence type="ECO:0000256" key="1">
    <source>
        <dbReference type="ARBA" id="ARBA00004571"/>
    </source>
</evidence>
<reference evidence="12 13" key="1">
    <citation type="journal article" date="2018" name="Int. J. Syst. Evol. Microbiol.">
        <title>Zhouia spongiae sp. nov., isolated from a marine sponge.</title>
        <authorList>
            <person name="Zhuang L."/>
            <person name="Lin B."/>
            <person name="Qin F."/>
            <person name="Luo L."/>
        </authorList>
    </citation>
    <scope>NUCLEOTIDE SEQUENCE [LARGE SCALE GENOMIC DNA]</scope>
    <source>
        <strain evidence="12 13">HN-Y44</strain>
    </source>
</reference>
<gene>
    <name evidence="12" type="ORF">MQE36_12455</name>
</gene>
<keyword evidence="4 8" id="KW-0812">Transmembrane</keyword>
<dbReference type="Proteomes" id="UP000829476">
    <property type="component" value="Chromosome"/>
</dbReference>
<sequence>MKNTFINKIRLLLIGILLISLTLLTYNAWGMSTRLNYILNSPPLEGLREKQHQVRGVVTDSNGVPIPGVHVLISGTQTGTFTDNNGTYNISAHPTDVLIFSYVGFDIIEEAIDNRIEVNITLNESVTNLGAVTVNAGYYTVKEKERTGNISRVTAKDIELQPVANPLAAMQGRMPGVFIQQNTGVPGGNFSIQIRGRNSIASGNEPLYIVNGVPLNTDLITSSLGINIINRGSPLNGIDLSGVESIEVLKDADATAIYGSRGANGVVLITTKKGSIGKTRFGLDIQTGLGSVANKLDLLNSKQYVMMREEAFANDGIEPTVANARDLLLWDADSYTDWQEKLIGGTAYLTNLQGSISGGKEHTTFRIGGGLREETTVFPGDFKYQKASGHVQLNHFSEDRRFNATFSGNYVSEVNDLLNQDLTSFIFMPPVTPIPYTKDGNLNWGPEGGSFNNPFAILEKEYKVRTENLVSNLTLSYELTERLKVKIATGYSTANIREVQITPMASINPTQLAYSKPNANFNHHFTKSWIIEPQLEFKHRSGKSEFNILLGSSFQKNDTEGQSIYATDFSNDLLLENLDAAGTTLVSSRYNNYNYQAIFGRLNYNYNSKYILNVTGRRDGSSRFGPGKRFANFGAVGAAWVFSNEGLVKQGLPFLSFGKFRGSYGITGNDQIGDYQYLDSYSSALYTYQGTSGLYPTRLFNPLYSWETNKKLEAAIDLGFIRDRIRLSAAWFQNRSSNQLVAYPLPATTGFLSIQDNLNALVENTGLELELNTLNIDNDSFRWTTAANISFTKNTLLKYPNLENSAYAQVYEIGKSLSLMRKYHALGVNPQTGIYEFEDIDGDGMIKHPNDLQSLVELDPEFYGGIENTFSYKNLQFNILFQFVKQTGYNPLFLSGTAPGAMSNKPIEVLERWQQPGDITHIPQFTQSTSTEAYTAFRNSRSYGDNRFIDASFVRLKTISLSYLLSNGLLKNSKTSLYIQGQNLLTITGYKGFDPEYTTSLKLPPLKMFTMGVQIIF</sequence>
<keyword evidence="6 8" id="KW-0472">Membrane</keyword>
<evidence type="ECO:0000313" key="13">
    <source>
        <dbReference type="Proteomes" id="UP000829476"/>
    </source>
</evidence>
<dbReference type="InterPro" id="IPR036942">
    <property type="entry name" value="Beta-barrel_TonB_sf"/>
</dbReference>
<protein>
    <submittedName>
        <fullName evidence="12">SusC/RagA family TonB-linked outer membrane protein</fullName>
    </submittedName>
</protein>
<dbReference type="SUPFAM" id="SSF56935">
    <property type="entry name" value="Porins"/>
    <property type="match status" value="1"/>
</dbReference>
<dbReference type="Pfam" id="PF13715">
    <property type="entry name" value="CarbopepD_reg_2"/>
    <property type="match status" value="1"/>
</dbReference>
<dbReference type="InterPro" id="IPR023996">
    <property type="entry name" value="TonB-dep_OMP_SusC/RagA"/>
</dbReference>
<evidence type="ECO:0000256" key="8">
    <source>
        <dbReference type="PROSITE-ProRule" id="PRU01360"/>
    </source>
</evidence>